<feature type="region of interest" description="Disordered" evidence="1">
    <location>
        <begin position="119"/>
        <end position="199"/>
    </location>
</feature>
<reference evidence="2 3" key="1">
    <citation type="journal article" date="2024" name="Genome Biol. Evol.">
        <title>Chromosome-level genome assembly of the viviparous eelpout Zoarces viviparus.</title>
        <authorList>
            <person name="Fuhrmann N."/>
            <person name="Brasseur M.V."/>
            <person name="Bakowski C.E."/>
            <person name="Podsiadlowski L."/>
            <person name="Prost S."/>
            <person name="Krehenwinkel H."/>
            <person name="Mayer C."/>
        </authorList>
    </citation>
    <scope>NUCLEOTIDE SEQUENCE [LARGE SCALE GENOMIC DNA]</scope>
    <source>
        <strain evidence="2">NO-MEL_2022_Ind0_liver</strain>
    </source>
</reference>
<gene>
    <name evidence="2" type="ORF">VZT92_008535</name>
</gene>
<evidence type="ECO:0000313" key="3">
    <source>
        <dbReference type="Proteomes" id="UP001488805"/>
    </source>
</evidence>
<dbReference type="Proteomes" id="UP001488805">
    <property type="component" value="Unassembled WGS sequence"/>
</dbReference>
<name>A0AAW1FFW1_ZOAVI</name>
<feature type="compositionally biased region" description="Basic and acidic residues" evidence="1">
    <location>
        <begin position="140"/>
        <end position="159"/>
    </location>
</feature>
<keyword evidence="3" id="KW-1185">Reference proteome</keyword>
<evidence type="ECO:0000313" key="2">
    <source>
        <dbReference type="EMBL" id="KAK9533416.1"/>
    </source>
</evidence>
<accession>A0AAW1FFW1</accession>
<protein>
    <recommendedName>
        <fullName evidence="4">Transposase</fullName>
    </recommendedName>
</protein>
<evidence type="ECO:0008006" key="4">
    <source>
        <dbReference type="Google" id="ProtNLM"/>
    </source>
</evidence>
<comment type="caution">
    <text evidence="2">The sequence shown here is derived from an EMBL/GenBank/DDBJ whole genome shotgun (WGS) entry which is preliminary data.</text>
</comment>
<proteinExistence type="predicted"/>
<sequence length="199" mass="22296">MDETGVGPHNGIDNSRYRRNYVILNDLRNPGFIFPPTGTGDRNYVGIKGFAEFVAKGGIPNHPPTCVVYNRHRLVAEDVIAINDLIHNDEDNDNMNNIVNIDNNDGINNDNVDDNAYNCNLDAKVPEDDPLPGPSRKRKREPDRAEEERSCKKSRRWDESAESDTDFNMETETSPIEHAKVPEVDPLPGPGNGRESLTE</sequence>
<dbReference type="EMBL" id="JBCEZU010000067">
    <property type="protein sequence ID" value="KAK9533416.1"/>
    <property type="molecule type" value="Genomic_DNA"/>
</dbReference>
<feature type="compositionally biased region" description="Acidic residues" evidence="1">
    <location>
        <begin position="160"/>
        <end position="169"/>
    </location>
</feature>
<dbReference type="AlphaFoldDB" id="A0AAW1FFW1"/>
<organism evidence="2 3">
    <name type="scientific">Zoarces viviparus</name>
    <name type="common">Viviparous eelpout</name>
    <name type="synonym">Blennius viviparus</name>
    <dbReference type="NCBI Taxonomy" id="48416"/>
    <lineage>
        <taxon>Eukaryota</taxon>
        <taxon>Metazoa</taxon>
        <taxon>Chordata</taxon>
        <taxon>Craniata</taxon>
        <taxon>Vertebrata</taxon>
        <taxon>Euteleostomi</taxon>
        <taxon>Actinopterygii</taxon>
        <taxon>Neopterygii</taxon>
        <taxon>Teleostei</taxon>
        <taxon>Neoteleostei</taxon>
        <taxon>Acanthomorphata</taxon>
        <taxon>Eupercaria</taxon>
        <taxon>Perciformes</taxon>
        <taxon>Cottioidei</taxon>
        <taxon>Zoarcales</taxon>
        <taxon>Zoarcidae</taxon>
        <taxon>Zoarcinae</taxon>
        <taxon>Zoarces</taxon>
    </lineage>
</organism>
<evidence type="ECO:0000256" key="1">
    <source>
        <dbReference type="SAM" id="MobiDB-lite"/>
    </source>
</evidence>